<proteinExistence type="predicted"/>
<comment type="caution">
    <text evidence="2">The sequence shown here is derived from an EMBL/GenBank/DDBJ whole genome shotgun (WGS) entry which is preliminary data.</text>
</comment>
<dbReference type="AlphaFoldDB" id="A0AA40AI18"/>
<evidence type="ECO:0000313" key="3">
    <source>
        <dbReference type="Proteomes" id="UP001172102"/>
    </source>
</evidence>
<dbReference type="Proteomes" id="UP001172102">
    <property type="component" value="Unassembled WGS sequence"/>
</dbReference>
<reference evidence="2" key="1">
    <citation type="submission" date="2023-06" db="EMBL/GenBank/DDBJ databases">
        <title>Genome-scale phylogeny and comparative genomics of the fungal order Sordariales.</title>
        <authorList>
            <consortium name="Lawrence Berkeley National Laboratory"/>
            <person name="Hensen N."/>
            <person name="Bonometti L."/>
            <person name="Westerberg I."/>
            <person name="Brannstrom I.O."/>
            <person name="Guillou S."/>
            <person name="Cros-Aarteil S."/>
            <person name="Calhoun S."/>
            <person name="Haridas S."/>
            <person name="Kuo A."/>
            <person name="Mondo S."/>
            <person name="Pangilinan J."/>
            <person name="Riley R."/>
            <person name="Labutti K."/>
            <person name="Andreopoulos B."/>
            <person name="Lipzen A."/>
            <person name="Chen C."/>
            <person name="Yanf M."/>
            <person name="Daum C."/>
            <person name="Ng V."/>
            <person name="Clum A."/>
            <person name="Steindorff A."/>
            <person name="Ohm R."/>
            <person name="Martin F."/>
            <person name="Silar P."/>
            <person name="Natvig D."/>
            <person name="Lalanne C."/>
            <person name="Gautier V."/>
            <person name="Ament-Velasquez S.L."/>
            <person name="Kruys A."/>
            <person name="Hutchinson M.I."/>
            <person name="Powell A.J."/>
            <person name="Barry K."/>
            <person name="Miller A.N."/>
            <person name="Grigoriev I.V."/>
            <person name="Debuchy R."/>
            <person name="Gladieux P."/>
            <person name="Thoren M.H."/>
            <person name="Johannesson H."/>
        </authorList>
    </citation>
    <scope>NUCLEOTIDE SEQUENCE</scope>
    <source>
        <strain evidence="2">SMH4607-1</strain>
    </source>
</reference>
<feature type="transmembrane region" description="Helical" evidence="1">
    <location>
        <begin position="177"/>
        <end position="198"/>
    </location>
</feature>
<name>A0AA40AI18_9PEZI</name>
<sequence length="223" mass="24651">MTFLEPLPHFFRNYPPYPPSHSPSGPPRGVYIPGAAFQVPIPGAVARVPIRVPHGPAIPTTLTPLFGTTLSERILGIPYHGLSGFLTLPSFSFWNFTYGVAGLELGYVAISRALAVTLPFSSPLRRWLYIDPEGRFGGSLRARVVVFGTLMAMESLIKYSARWYHCHTPANLCSLPFFPVFSVNWVILVTGLSLLAFFKSEFDIIRRATMGARSSPLLPRLES</sequence>
<accession>A0AA40AI18</accession>
<keyword evidence="1" id="KW-0812">Transmembrane</keyword>
<keyword evidence="1" id="KW-1133">Transmembrane helix</keyword>
<organism evidence="2 3">
    <name type="scientific">Lasiosphaeris hirsuta</name>
    <dbReference type="NCBI Taxonomy" id="260670"/>
    <lineage>
        <taxon>Eukaryota</taxon>
        <taxon>Fungi</taxon>
        <taxon>Dikarya</taxon>
        <taxon>Ascomycota</taxon>
        <taxon>Pezizomycotina</taxon>
        <taxon>Sordariomycetes</taxon>
        <taxon>Sordariomycetidae</taxon>
        <taxon>Sordariales</taxon>
        <taxon>Lasiosphaeriaceae</taxon>
        <taxon>Lasiosphaeris</taxon>
    </lineage>
</organism>
<dbReference type="EMBL" id="JAUKUA010000004">
    <property type="protein sequence ID" value="KAK0716219.1"/>
    <property type="molecule type" value="Genomic_DNA"/>
</dbReference>
<keyword evidence="3" id="KW-1185">Reference proteome</keyword>
<protein>
    <submittedName>
        <fullName evidence="2">Uncharacterized protein</fullName>
    </submittedName>
</protein>
<evidence type="ECO:0000256" key="1">
    <source>
        <dbReference type="SAM" id="Phobius"/>
    </source>
</evidence>
<keyword evidence="1" id="KW-0472">Membrane</keyword>
<evidence type="ECO:0000313" key="2">
    <source>
        <dbReference type="EMBL" id="KAK0716219.1"/>
    </source>
</evidence>
<gene>
    <name evidence="2" type="ORF">B0H67DRAFT_554569</name>
</gene>